<name>A0ABZ2N5R2_9BACI</name>
<dbReference type="SUPFAM" id="SSF56752">
    <property type="entry name" value="D-aminoacid aminotransferase-like PLP-dependent enzymes"/>
    <property type="match status" value="1"/>
</dbReference>
<dbReference type="Pfam" id="PF01063">
    <property type="entry name" value="Aminotran_4"/>
    <property type="match status" value="1"/>
</dbReference>
<evidence type="ECO:0000256" key="10">
    <source>
        <dbReference type="RuleBase" id="RU004106"/>
    </source>
</evidence>
<comment type="catalytic activity">
    <reaction evidence="9 12">
        <text>D-alanine + 2-oxoglutarate = D-glutamate + pyruvate</text>
        <dbReference type="Rhea" id="RHEA:15869"/>
        <dbReference type="ChEBI" id="CHEBI:15361"/>
        <dbReference type="ChEBI" id="CHEBI:16810"/>
        <dbReference type="ChEBI" id="CHEBI:29986"/>
        <dbReference type="ChEBI" id="CHEBI:57416"/>
        <dbReference type="EC" id="2.6.1.21"/>
    </reaction>
</comment>
<dbReference type="InterPro" id="IPR018300">
    <property type="entry name" value="Aminotrans_IV_CS"/>
</dbReference>
<evidence type="ECO:0000256" key="2">
    <source>
        <dbReference type="ARBA" id="ARBA00009320"/>
    </source>
</evidence>
<dbReference type="EC" id="2.6.1.21" evidence="4 12"/>
<dbReference type="InterPro" id="IPR001544">
    <property type="entry name" value="Aminotrans_IV"/>
</dbReference>
<dbReference type="Gene3D" id="3.20.10.10">
    <property type="entry name" value="D-amino Acid Aminotransferase, subunit A, domain 2"/>
    <property type="match status" value="1"/>
</dbReference>
<evidence type="ECO:0000256" key="5">
    <source>
        <dbReference type="ARBA" id="ARBA00021779"/>
    </source>
</evidence>
<keyword evidence="14" id="KW-1185">Reference proteome</keyword>
<proteinExistence type="inferred from homology"/>
<evidence type="ECO:0000256" key="11">
    <source>
        <dbReference type="RuleBase" id="RU004516"/>
    </source>
</evidence>
<comment type="similarity">
    <text evidence="2 10">Belongs to the class-IV pyridoxal-phosphate-dependent aminotransferase family.</text>
</comment>
<evidence type="ECO:0000256" key="9">
    <source>
        <dbReference type="ARBA" id="ARBA00047911"/>
    </source>
</evidence>
<reference evidence="13 14" key="1">
    <citation type="submission" date="2024-02" db="EMBL/GenBank/DDBJ databases">
        <title>Seven novel Bacillus-like species.</title>
        <authorList>
            <person name="Liu G."/>
        </authorList>
    </citation>
    <scope>NUCLEOTIDE SEQUENCE [LARGE SCALE GENOMIC DNA]</scope>
    <source>
        <strain evidence="13 14">FJAT-52991</strain>
    </source>
</reference>
<accession>A0ABZ2N5R2</accession>
<dbReference type="Gene3D" id="3.30.470.10">
    <property type="match status" value="1"/>
</dbReference>
<gene>
    <name evidence="13" type="primary">dat</name>
    <name evidence="13" type="ORF">WDJ61_17735</name>
</gene>
<evidence type="ECO:0000313" key="14">
    <source>
        <dbReference type="Proteomes" id="UP001387364"/>
    </source>
</evidence>
<dbReference type="EMBL" id="CP147404">
    <property type="protein sequence ID" value="WXB93041.1"/>
    <property type="molecule type" value="Genomic_DNA"/>
</dbReference>
<dbReference type="InterPro" id="IPR036038">
    <property type="entry name" value="Aminotransferase-like"/>
</dbReference>
<dbReference type="GO" id="GO:0047810">
    <property type="term" value="F:D-alanine-2-oxoglutarate aminotransferase activity"/>
    <property type="evidence" value="ECO:0007669"/>
    <property type="project" value="UniProtKB-EC"/>
</dbReference>
<dbReference type="InterPro" id="IPR005784">
    <property type="entry name" value="D_amino_transT"/>
</dbReference>
<dbReference type="PROSITE" id="PS00770">
    <property type="entry name" value="AA_TRANSFER_CLASS_4"/>
    <property type="match status" value="1"/>
</dbReference>
<dbReference type="InterPro" id="IPR043132">
    <property type="entry name" value="BCAT-like_C"/>
</dbReference>
<dbReference type="InterPro" id="IPR043131">
    <property type="entry name" value="BCAT-like_N"/>
</dbReference>
<dbReference type="Proteomes" id="UP001387364">
    <property type="component" value="Chromosome"/>
</dbReference>
<evidence type="ECO:0000256" key="7">
    <source>
        <dbReference type="ARBA" id="ARBA00022679"/>
    </source>
</evidence>
<evidence type="ECO:0000256" key="12">
    <source>
        <dbReference type="RuleBase" id="RU004520"/>
    </source>
</evidence>
<protein>
    <recommendedName>
        <fullName evidence="5 12">D-alanine aminotransferase</fullName>
        <ecNumber evidence="4 12">2.6.1.21</ecNumber>
    </recommendedName>
</protein>
<evidence type="ECO:0000256" key="6">
    <source>
        <dbReference type="ARBA" id="ARBA00022576"/>
    </source>
</evidence>
<dbReference type="NCBIfam" id="TIGR01121">
    <property type="entry name" value="D_amino_aminoT"/>
    <property type="match status" value="1"/>
</dbReference>
<evidence type="ECO:0000256" key="3">
    <source>
        <dbReference type="ARBA" id="ARBA00011738"/>
    </source>
</evidence>
<sequence length="277" mass="30804">MTLAYFNGKIVEVKEPVIPIDERGHQFGDGVYEVIRFYNKKPFMMKEHLERLYASAKVIKLAIGSELAELEKAMLELVEKSGLEDASLYIQVTRGVAPRNHLFPQCPASISMTVKPSRPISEAVRQQGVKVLLLEDERWKNCYIKSLNLLPNVLAKQEAYEQNCFEAVLVRDGFITEGSSSNFFIVKDGSIQTAPLTNYILPGITRIAVKAIAEQLSIPFIEKSFSPEELFAADEAFLTSTNCEVLAVTVANNCLIGNGQPGGISKKLFAQLQEKTK</sequence>
<dbReference type="CDD" id="cd01558">
    <property type="entry name" value="D-AAT_like"/>
    <property type="match status" value="1"/>
</dbReference>
<evidence type="ECO:0000256" key="4">
    <source>
        <dbReference type="ARBA" id="ARBA00012874"/>
    </source>
</evidence>
<keyword evidence="6 13" id="KW-0032">Aminotransferase</keyword>
<evidence type="ECO:0000256" key="8">
    <source>
        <dbReference type="ARBA" id="ARBA00022898"/>
    </source>
</evidence>
<evidence type="ECO:0000313" key="13">
    <source>
        <dbReference type="EMBL" id="WXB93041.1"/>
    </source>
</evidence>
<keyword evidence="8 11" id="KW-0663">Pyridoxal phosphate</keyword>
<keyword evidence="7 13" id="KW-0808">Transferase</keyword>
<evidence type="ECO:0000256" key="1">
    <source>
        <dbReference type="ARBA" id="ARBA00001933"/>
    </source>
</evidence>
<comment type="function">
    <text evidence="12">Acts on the D-isomers of alanine, leucine, aspartate, glutamate, aminobutyrate, norvaline and asparagine. The enzyme transfers an amino group from a substrate D-amino acid to the pyridoxal phosphate cofactor to form pyridoxamine and an alpha-keto acid in the first half-reaction.</text>
</comment>
<dbReference type="InterPro" id="IPR050571">
    <property type="entry name" value="Class-IV_PLP-Dep_Aminotrnsfr"/>
</dbReference>
<dbReference type="PANTHER" id="PTHR42743:SF10">
    <property type="entry name" value="D-ALANINE AMINOTRANSFERASE"/>
    <property type="match status" value="1"/>
</dbReference>
<comment type="cofactor">
    <cofactor evidence="1 11">
        <name>pyridoxal 5'-phosphate</name>
        <dbReference type="ChEBI" id="CHEBI:597326"/>
    </cofactor>
</comment>
<organism evidence="13 14">
    <name type="scientific">Bacillus kandeliae</name>
    <dbReference type="NCBI Taxonomy" id="3129297"/>
    <lineage>
        <taxon>Bacteria</taxon>
        <taxon>Bacillati</taxon>
        <taxon>Bacillota</taxon>
        <taxon>Bacilli</taxon>
        <taxon>Bacillales</taxon>
        <taxon>Bacillaceae</taxon>
        <taxon>Bacillus</taxon>
    </lineage>
</organism>
<dbReference type="PANTHER" id="PTHR42743">
    <property type="entry name" value="AMINO-ACID AMINOTRANSFERASE"/>
    <property type="match status" value="1"/>
</dbReference>
<comment type="subunit">
    <text evidence="3">Homodimer.</text>
</comment>